<evidence type="ECO:0000313" key="2">
    <source>
        <dbReference type="EMBL" id="ADU48397.1"/>
    </source>
</evidence>
<protein>
    <submittedName>
        <fullName evidence="2">GCN5-related N-acetyltransferase</fullName>
    </submittedName>
</protein>
<organism evidence="2 3">
    <name type="scientific">Intrasporangium calvum (strain ATCC 23552 / DSM 43043 / JCM 3097 / NBRC 12989 / NCIMB 10167 / NRRL B-3866 / 7 KIP)</name>
    <dbReference type="NCBI Taxonomy" id="710696"/>
    <lineage>
        <taxon>Bacteria</taxon>
        <taxon>Bacillati</taxon>
        <taxon>Actinomycetota</taxon>
        <taxon>Actinomycetes</taxon>
        <taxon>Micrococcales</taxon>
        <taxon>Intrasporangiaceae</taxon>
        <taxon>Intrasporangium</taxon>
    </lineage>
</organism>
<keyword evidence="3" id="KW-1185">Reference proteome</keyword>
<dbReference type="InterPro" id="IPR000182">
    <property type="entry name" value="GNAT_dom"/>
</dbReference>
<sequence length="305" mass="32057">MDSQPPLRLAHSSDSSITGLDTGLMTDVSSLTAAEATQLAESAEAEFMFALESAAPPEAQRALRMSQARLGGGVVLVMGEDPTGGYWNKALGFGVTEPVTEDLVADVVGRFRTAGPPAGVLQVAPSALPEAWPDLCARHGITAGQVWAKLLRPAGLDPERATTDLAVGAVGPSDADAYARVYARGFGMPEDPHLLTMFAAAAVGAGGFTAYGAWDGDRLVAAAQLHVAGPVAAFCGAATLEEARRRGAQSAFMQRRVGDARAAGCAWLSAETWQEGGEEHNPSLHNMRRAGFVEVYDRVNWVWRP</sequence>
<dbReference type="EMBL" id="CP002343">
    <property type="protein sequence ID" value="ADU48397.1"/>
    <property type="molecule type" value="Genomic_DNA"/>
</dbReference>
<feature type="domain" description="N-acetyltransferase" evidence="1">
    <location>
        <begin position="165"/>
        <end position="305"/>
    </location>
</feature>
<dbReference type="KEGG" id="ica:Intca_1886"/>
<accession>E6SBA9</accession>
<dbReference type="HOGENOM" id="CLU_068242_0_0_11"/>
<evidence type="ECO:0000313" key="3">
    <source>
        <dbReference type="Proteomes" id="UP000008914"/>
    </source>
</evidence>
<reference evidence="2 3" key="1">
    <citation type="journal article" date="2010" name="Stand. Genomic Sci.">
        <title>Complete genome sequence of Intrasporangium calvum type strain (7 KIP).</title>
        <authorList>
            <person name="Del Rio T.G."/>
            <person name="Chertkov O."/>
            <person name="Yasawong M."/>
            <person name="Lucas S."/>
            <person name="Deshpande S."/>
            <person name="Cheng J.F."/>
            <person name="Detter C."/>
            <person name="Tapia R."/>
            <person name="Han C."/>
            <person name="Goodwin L."/>
            <person name="Pitluck S."/>
            <person name="Liolios K."/>
            <person name="Ivanova N."/>
            <person name="Mavromatis K."/>
            <person name="Pati A."/>
            <person name="Chen A."/>
            <person name="Palaniappan K."/>
            <person name="Land M."/>
            <person name="Hauser L."/>
            <person name="Chang Y.J."/>
            <person name="Jeffries C.D."/>
            <person name="Rohde M."/>
            <person name="Pukall R."/>
            <person name="Sikorski J."/>
            <person name="Goker M."/>
            <person name="Woyke T."/>
            <person name="Bristow J."/>
            <person name="Eisen J.A."/>
            <person name="Markowitz V."/>
            <person name="Hugenholtz P."/>
            <person name="Kyrpides N.C."/>
            <person name="Klenk H.P."/>
            <person name="Lapidus A."/>
        </authorList>
    </citation>
    <scope>NUCLEOTIDE SEQUENCE [LARGE SCALE GENOMIC DNA]</scope>
    <source>
        <strain evidence="3">ATCC 23552 / DSM 43043 / JCM 3097 / NBRC 12989 / 7 KIP</strain>
    </source>
</reference>
<dbReference type="InterPro" id="IPR016181">
    <property type="entry name" value="Acyl_CoA_acyltransferase"/>
</dbReference>
<dbReference type="SUPFAM" id="SSF55729">
    <property type="entry name" value="Acyl-CoA N-acyltransferases (Nat)"/>
    <property type="match status" value="1"/>
</dbReference>
<dbReference type="Gene3D" id="3.40.630.30">
    <property type="match status" value="1"/>
</dbReference>
<dbReference type="eggNOG" id="COG0456">
    <property type="taxonomic scope" value="Bacteria"/>
</dbReference>
<proteinExistence type="predicted"/>
<evidence type="ECO:0000259" key="1">
    <source>
        <dbReference type="PROSITE" id="PS51186"/>
    </source>
</evidence>
<dbReference type="Proteomes" id="UP000008914">
    <property type="component" value="Chromosome"/>
</dbReference>
<dbReference type="AlphaFoldDB" id="E6SBA9"/>
<name>E6SBA9_INTC7</name>
<dbReference type="PROSITE" id="PS51186">
    <property type="entry name" value="GNAT"/>
    <property type="match status" value="1"/>
</dbReference>
<dbReference type="STRING" id="710696.Intca_1886"/>
<gene>
    <name evidence="2" type="ordered locus">Intca_1886</name>
</gene>
<dbReference type="GO" id="GO:0016747">
    <property type="term" value="F:acyltransferase activity, transferring groups other than amino-acyl groups"/>
    <property type="evidence" value="ECO:0007669"/>
    <property type="project" value="InterPro"/>
</dbReference>